<proteinExistence type="predicted"/>
<evidence type="ECO:0000259" key="2">
    <source>
        <dbReference type="Pfam" id="PF10551"/>
    </source>
</evidence>
<evidence type="ECO:0000256" key="1">
    <source>
        <dbReference type="SAM" id="MobiDB-lite"/>
    </source>
</evidence>
<gene>
    <name evidence="3" type="ORF">PF006_g29504</name>
</gene>
<dbReference type="Pfam" id="PF10551">
    <property type="entry name" value="MULE"/>
    <property type="match status" value="1"/>
</dbReference>
<organism evidence="3 4">
    <name type="scientific">Phytophthora fragariae</name>
    <dbReference type="NCBI Taxonomy" id="53985"/>
    <lineage>
        <taxon>Eukaryota</taxon>
        <taxon>Sar</taxon>
        <taxon>Stramenopiles</taxon>
        <taxon>Oomycota</taxon>
        <taxon>Peronosporomycetes</taxon>
        <taxon>Peronosporales</taxon>
        <taxon>Peronosporaceae</taxon>
        <taxon>Phytophthora</taxon>
    </lineage>
</organism>
<sequence length="591" mass="67520">MPSTPNKRHVWTVLVRAYPADDGNMLIEAMKPSKITKSQLTACNVCNLAVPHKMRVRERRCRDKACKEVLAGKPLRMTAAMKAFATDLAAQGLKPSRIRNGMMTRFSLDHETLPSLQVAQRFVNHYTRSRLRNNDFIDEATNDIWEAGFTGGEADDAPFTFSWRMTADGKPWVGRGTDEDPFLVGISTKNLLRKAERDPASFILHMDATFKISQAWYPVFVVGVSDSNPTFHLLAIFISSQQKEEHYTEALCALRRVYMQVVNTPMKVLYVMGDAEDAQWNALQNAFGVDNKFTTLMCYFHVAAKFYERTCHLPTETGHLVMRGPQDMHFPRDEAHYLETKEKVLSKWGKKLELATFIKYFSKRWLTGKFEQWQSFRTPRGFATTNNPAEQFNRALKRDYTLHRRLKMGVLLVQLSACCKHESINARQFVITTAPTAALKRRMHELRRQGLIYEHVPTRSNVAFLLNDAEITGEVVYVFQQASVRVYDPELKRTREALPVTAQLSYHTGRMELNEMPPTGWAVDVSTGRCPCLYNMKYAACVHSLIAMHDRAHTGERERFCYRGPGREAGQSAQAAGKPMNNRQALDDERS</sequence>
<feature type="region of interest" description="Disordered" evidence="1">
    <location>
        <begin position="563"/>
        <end position="591"/>
    </location>
</feature>
<accession>A0A6A3Q6J0</accession>
<evidence type="ECO:0000313" key="4">
    <source>
        <dbReference type="Proteomes" id="UP000440732"/>
    </source>
</evidence>
<dbReference type="AlphaFoldDB" id="A0A6A3Q6J0"/>
<reference evidence="3 4" key="1">
    <citation type="submission" date="2018-08" db="EMBL/GenBank/DDBJ databases">
        <title>Genomic investigation of the strawberry pathogen Phytophthora fragariae indicates pathogenicity is determined by transcriptional variation in three key races.</title>
        <authorList>
            <person name="Adams T.M."/>
            <person name="Armitage A.D."/>
            <person name="Sobczyk M.K."/>
            <person name="Bates H.J."/>
            <person name="Dunwell J.M."/>
            <person name="Nellist C.F."/>
            <person name="Harrison R.J."/>
        </authorList>
    </citation>
    <scope>NUCLEOTIDE SEQUENCE [LARGE SCALE GENOMIC DNA]</scope>
    <source>
        <strain evidence="3 4">NOV-5</strain>
    </source>
</reference>
<dbReference type="PANTHER" id="PTHR33977:SF1">
    <property type="entry name" value="ZINC ION BINDING PROTEIN"/>
    <property type="match status" value="1"/>
</dbReference>
<feature type="domain" description="MULE transposase" evidence="2">
    <location>
        <begin position="203"/>
        <end position="304"/>
    </location>
</feature>
<dbReference type="PANTHER" id="PTHR33977">
    <property type="entry name" value="ZINC ION BINDING PROTEIN"/>
    <property type="match status" value="1"/>
</dbReference>
<name>A0A6A3Q6J0_9STRA</name>
<dbReference type="EMBL" id="QXGA01004976">
    <property type="protein sequence ID" value="KAE9069743.1"/>
    <property type="molecule type" value="Genomic_DNA"/>
</dbReference>
<dbReference type="InterPro" id="IPR018289">
    <property type="entry name" value="MULE_transposase_dom"/>
</dbReference>
<evidence type="ECO:0000313" key="3">
    <source>
        <dbReference type="EMBL" id="KAE9069743.1"/>
    </source>
</evidence>
<protein>
    <recommendedName>
        <fullName evidence="2">MULE transposase domain-containing protein</fullName>
    </recommendedName>
</protein>
<dbReference type="Proteomes" id="UP000440732">
    <property type="component" value="Unassembled WGS sequence"/>
</dbReference>
<comment type="caution">
    <text evidence="3">The sequence shown here is derived from an EMBL/GenBank/DDBJ whole genome shotgun (WGS) entry which is preliminary data.</text>
</comment>